<evidence type="ECO:0000313" key="1">
    <source>
        <dbReference type="EMBL" id="AOZ73266.1"/>
    </source>
</evidence>
<dbReference type="OrthoDB" id="9804774at2"/>
<sequence>MSTKKSSGAMRKLGKTAAAQMAINVATDPEKLSNVWNFVNANDRVVNAPKKLSESFARGRDRRIVAVEKLLDEVENTLGGPAPKAFDPNQVDGWRTQLEKLRLAVPLAKVATGRQQTKQVKALKKSAAKLLDEVFGAITAKP</sequence>
<name>A0A1D9MLU4_9ACTO</name>
<dbReference type="RefSeq" id="WP_071164729.1">
    <property type="nucleotide sequence ID" value="NZ_CP017812.1"/>
</dbReference>
<reference evidence="1 2" key="1">
    <citation type="submission" date="2016-10" db="EMBL/GenBank/DDBJ databases">
        <title>Actinomyces aegypiusis sp. nov., isolated from the Aegypius monachus in Qinghai Tibet Plateau China.</title>
        <authorList>
            <person name="Wang Y."/>
        </authorList>
    </citation>
    <scope>NUCLEOTIDE SEQUENCE [LARGE SCALE GENOMIC DNA]</scope>
    <source>
        <strain evidence="1 2">VUL4_3</strain>
    </source>
</reference>
<keyword evidence="2" id="KW-1185">Reference proteome</keyword>
<proteinExistence type="predicted"/>
<dbReference type="KEGG" id="avu:BK816_08200"/>
<dbReference type="STRING" id="1912795.BK816_08200"/>
<dbReference type="EMBL" id="CP017812">
    <property type="protein sequence ID" value="AOZ73266.1"/>
    <property type="molecule type" value="Genomic_DNA"/>
</dbReference>
<organism evidence="1 2">
    <name type="scientific">Boudabousia tangfeifanii</name>
    <dbReference type="NCBI Taxonomy" id="1912795"/>
    <lineage>
        <taxon>Bacteria</taxon>
        <taxon>Bacillati</taxon>
        <taxon>Actinomycetota</taxon>
        <taxon>Actinomycetes</taxon>
        <taxon>Actinomycetales</taxon>
        <taxon>Actinomycetaceae</taxon>
        <taxon>Boudabousia</taxon>
    </lineage>
</organism>
<protein>
    <submittedName>
        <fullName evidence="1">Uncharacterized protein</fullName>
    </submittedName>
</protein>
<gene>
    <name evidence="1" type="ORF">BK816_08200</name>
</gene>
<evidence type="ECO:0000313" key="2">
    <source>
        <dbReference type="Proteomes" id="UP000176288"/>
    </source>
</evidence>
<dbReference type="Proteomes" id="UP000176288">
    <property type="component" value="Chromosome"/>
</dbReference>
<dbReference type="AlphaFoldDB" id="A0A1D9MLU4"/>
<accession>A0A1D9MLU4</accession>